<evidence type="ECO:0000256" key="3">
    <source>
        <dbReference type="ARBA" id="ARBA00023014"/>
    </source>
</evidence>
<dbReference type="GO" id="GO:0046872">
    <property type="term" value="F:metal ion binding"/>
    <property type="evidence" value="ECO:0007669"/>
    <property type="project" value="UniProtKB-KW"/>
</dbReference>
<dbReference type="PANTHER" id="PTHR43312">
    <property type="entry name" value="D-THREO-ALDOSE 1-DEHYDROGENASE"/>
    <property type="match status" value="1"/>
</dbReference>
<dbReference type="InterPro" id="IPR053135">
    <property type="entry name" value="AKR2_Oxidoreductase"/>
</dbReference>
<dbReference type="InterPro" id="IPR017896">
    <property type="entry name" value="4Fe4S_Fe-S-bd"/>
</dbReference>
<evidence type="ECO:0000256" key="1">
    <source>
        <dbReference type="ARBA" id="ARBA00022723"/>
    </source>
</evidence>
<dbReference type="GO" id="GO:0051536">
    <property type="term" value="F:iron-sulfur cluster binding"/>
    <property type="evidence" value="ECO:0007669"/>
    <property type="project" value="UniProtKB-KW"/>
</dbReference>
<dbReference type="Pfam" id="PF00248">
    <property type="entry name" value="Aldo_ket_red"/>
    <property type="match status" value="1"/>
</dbReference>
<protein>
    <submittedName>
        <fullName evidence="5">Fe-S oxidoreductase</fullName>
    </submittedName>
</protein>
<keyword evidence="2" id="KW-0408">Iron</keyword>
<keyword evidence="6" id="KW-1185">Reference proteome</keyword>
<dbReference type="InterPro" id="IPR017900">
    <property type="entry name" value="4Fe4S_Fe_S_CS"/>
</dbReference>
<dbReference type="SUPFAM" id="SSF51430">
    <property type="entry name" value="NAD(P)-linked oxidoreductase"/>
    <property type="match status" value="1"/>
</dbReference>
<dbReference type="Proteomes" id="UP000196560">
    <property type="component" value="Unassembled WGS sequence"/>
</dbReference>
<organism evidence="5 6">
    <name type="scientific">Enorma massiliensis</name>
    <dbReference type="NCBI Taxonomy" id="1472761"/>
    <lineage>
        <taxon>Bacteria</taxon>
        <taxon>Bacillati</taxon>
        <taxon>Actinomycetota</taxon>
        <taxon>Coriobacteriia</taxon>
        <taxon>Coriobacteriales</taxon>
        <taxon>Coriobacteriaceae</taxon>
        <taxon>Enorma</taxon>
    </lineage>
</organism>
<dbReference type="AlphaFoldDB" id="A0A1Y3U1M7"/>
<gene>
    <name evidence="5" type="ORF">B5G21_08115</name>
</gene>
<reference evidence="6" key="1">
    <citation type="submission" date="2017-04" db="EMBL/GenBank/DDBJ databases">
        <title>Function of individual gut microbiota members based on whole genome sequencing of pure cultures obtained from chicken caecum.</title>
        <authorList>
            <person name="Medvecky M."/>
            <person name="Cejkova D."/>
            <person name="Polansky O."/>
            <person name="Karasova D."/>
            <person name="Kubasova T."/>
            <person name="Cizek A."/>
            <person name="Rychlik I."/>
        </authorList>
    </citation>
    <scope>NUCLEOTIDE SEQUENCE [LARGE SCALE GENOMIC DNA]</scope>
    <source>
        <strain evidence="6">An70</strain>
    </source>
</reference>
<proteinExistence type="predicted"/>
<dbReference type="SUPFAM" id="SSF46548">
    <property type="entry name" value="alpha-helical ferredoxin"/>
    <property type="match status" value="1"/>
</dbReference>
<dbReference type="PANTHER" id="PTHR43312:SF2">
    <property type="entry name" value="OXIDOREDUCTASE"/>
    <property type="match status" value="1"/>
</dbReference>
<dbReference type="InterPro" id="IPR023210">
    <property type="entry name" value="NADP_OxRdtase_dom"/>
</dbReference>
<dbReference type="CDD" id="cd19096">
    <property type="entry name" value="AKR_Fe-S_oxidoreductase"/>
    <property type="match status" value="1"/>
</dbReference>
<dbReference type="Pfam" id="PF13187">
    <property type="entry name" value="Fer4_9"/>
    <property type="match status" value="1"/>
</dbReference>
<comment type="caution">
    <text evidence="5">The sequence shown here is derived from an EMBL/GenBank/DDBJ whole genome shotgun (WGS) entry which is preliminary data.</text>
</comment>
<dbReference type="Gene3D" id="1.10.1060.10">
    <property type="entry name" value="Alpha-helical ferredoxin"/>
    <property type="match status" value="1"/>
</dbReference>
<dbReference type="InterPro" id="IPR036812">
    <property type="entry name" value="NAD(P)_OxRdtase_dom_sf"/>
</dbReference>
<dbReference type="InterPro" id="IPR009051">
    <property type="entry name" value="Helical_ferredxn"/>
</dbReference>
<evidence type="ECO:0000256" key="2">
    <source>
        <dbReference type="ARBA" id="ARBA00023004"/>
    </source>
</evidence>
<keyword evidence="1" id="KW-0479">Metal-binding</keyword>
<dbReference type="PROSITE" id="PS00198">
    <property type="entry name" value="4FE4S_FER_1"/>
    <property type="match status" value="1"/>
</dbReference>
<evidence type="ECO:0000259" key="4">
    <source>
        <dbReference type="PROSITE" id="PS51379"/>
    </source>
</evidence>
<accession>A0A1Y3U1M7</accession>
<dbReference type="RefSeq" id="WP_087186765.1">
    <property type="nucleotide sequence ID" value="NZ_NFHO01000009.1"/>
</dbReference>
<name>A0A1Y3U1M7_9ACTN</name>
<dbReference type="EMBL" id="NFHO01000009">
    <property type="protein sequence ID" value="OUN42095.1"/>
    <property type="molecule type" value="Genomic_DNA"/>
</dbReference>
<feature type="domain" description="4Fe-4S ferredoxin-type" evidence="4">
    <location>
        <begin position="339"/>
        <end position="368"/>
    </location>
</feature>
<keyword evidence="3" id="KW-0411">Iron-sulfur</keyword>
<dbReference type="Gene3D" id="3.20.20.100">
    <property type="entry name" value="NADP-dependent oxidoreductase domain"/>
    <property type="match status" value="1"/>
</dbReference>
<evidence type="ECO:0000313" key="6">
    <source>
        <dbReference type="Proteomes" id="UP000196560"/>
    </source>
</evidence>
<dbReference type="PROSITE" id="PS51379">
    <property type="entry name" value="4FE4S_FER_2"/>
    <property type="match status" value="1"/>
</dbReference>
<sequence length="376" mass="42049">MAEQLGSSIGKLGFGFMRLPKRADGSFDMDQVKTMVDHFMEAGFTYFDTAYVYDDGASERALKESLVDRYPRESFVVATKMCAWQQAEDAEAAKQQFYTSLERTGAGYFDFYLLHALQEGNYQKYDEYGLWDFVRERRAEGLIRHIGFSFHAGSELLDELLTARPEVEFVQLQINYADWENPDVTARANYEVARKHGVPITIMEPVKGGALANPIPQVRDILQAANPDASLASWAIRYAASLEGVITVLSGMSTLEQVDDNLSYMRDFKPLDKNERAAIEAAQRALAEVESIPCTACHYCTGDCPMSIPIPEIFAARNRQLVWNQGERAQREYEKAVGAEGAGRASSCIECGQCEAACPQQIPVITWLKDCAEAFE</sequence>
<evidence type="ECO:0000313" key="5">
    <source>
        <dbReference type="EMBL" id="OUN42095.1"/>
    </source>
</evidence>